<feature type="non-terminal residue" evidence="3">
    <location>
        <position position="146"/>
    </location>
</feature>
<organism evidence="3 4">
    <name type="scientific">Brachionus plicatilis</name>
    <name type="common">Marine rotifer</name>
    <name type="synonym">Brachionus muelleri</name>
    <dbReference type="NCBI Taxonomy" id="10195"/>
    <lineage>
        <taxon>Eukaryota</taxon>
        <taxon>Metazoa</taxon>
        <taxon>Spiralia</taxon>
        <taxon>Gnathifera</taxon>
        <taxon>Rotifera</taxon>
        <taxon>Eurotatoria</taxon>
        <taxon>Monogononta</taxon>
        <taxon>Pseudotrocha</taxon>
        <taxon>Ploima</taxon>
        <taxon>Brachionidae</taxon>
        <taxon>Brachionus</taxon>
    </lineage>
</organism>
<protein>
    <submittedName>
        <fullName evidence="3">Uncharacterized protein</fullName>
    </submittedName>
</protein>
<dbReference type="Proteomes" id="UP000276133">
    <property type="component" value="Unassembled WGS sequence"/>
</dbReference>
<dbReference type="EMBL" id="REGN01009130">
    <property type="protein sequence ID" value="RNA01885.1"/>
    <property type="molecule type" value="Genomic_DNA"/>
</dbReference>
<keyword evidence="2" id="KW-1133">Transmembrane helix</keyword>
<keyword evidence="4" id="KW-1185">Reference proteome</keyword>
<reference evidence="3 4" key="1">
    <citation type="journal article" date="2018" name="Sci. Rep.">
        <title>Genomic signatures of local adaptation to the degree of environmental predictability in rotifers.</title>
        <authorList>
            <person name="Franch-Gras L."/>
            <person name="Hahn C."/>
            <person name="Garcia-Roger E.M."/>
            <person name="Carmona M.J."/>
            <person name="Serra M."/>
            <person name="Gomez A."/>
        </authorList>
    </citation>
    <scope>NUCLEOTIDE SEQUENCE [LARGE SCALE GENOMIC DNA]</scope>
    <source>
        <strain evidence="3">HYR1</strain>
    </source>
</reference>
<accession>A0A3M7PSY0</accession>
<proteinExistence type="predicted"/>
<keyword evidence="2" id="KW-0812">Transmembrane</keyword>
<feature type="region of interest" description="Disordered" evidence="1">
    <location>
        <begin position="38"/>
        <end position="73"/>
    </location>
</feature>
<feature type="non-terminal residue" evidence="3">
    <location>
        <position position="1"/>
    </location>
</feature>
<evidence type="ECO:0000256" key="2">
    <source>
        <dbReference type="SAM" id="Phobius"/>
    </source>
</evidence>
<sequence length="146" mass="16712">LKFHLYVVHIIYNAYKFSKFISSKYFVIYSGFNKNVTQKKPRPNKGQRGRPSRPVCGTEPVDLSDLAGRPKRPSRPVQPIFLIISLFCFSLLNIIKILSNSKWDLTVFDIPARRMMEMFTFFAYMLGGGQLWPAGLRPDLNGHLAG</sequence>
<comment type="caution">
    <text evidence="3">The sequence shown here is derived from an EMBL/GenBank/DDBJ whole genome shotgun (WGS) entry which is preliminary data.</text>
</comment>
<feature type="compositionally biased region" description="Basic residues" evidence="1">
    <location>
        <begin position="38"/>
        <end position="51"/>
    </location>
</feature>
<name>A0A3M7PSY0_BRAPC</name>
<dbReference type="AlphaFoldDB" id="A0A3M7PSY0"/>
<evidence type="ECO:0000313" key="4">
    <source>
        <dbReference type="Proteomes" id="UP000276133"/>
    </source>
</evidence>
<feature type="transmembrane region" description="Helical" evidence="2">
    <location>
        <begin position="79"/>
        <end position="98"/>
    </location>
</feature>
<gene>
    <name evidence="3" type="ORF">BpHYR1_027985</name>
</gene>
<evidence type="ECO:0000256" key="1">
    <source>
        <dbReference type="SAM" id="MobiDB-lite"/>
    </source>
</evidence>
<evidence type="ECO:0000313" key="3">
    <source>
        <dbReference type="EMBL" id="RNA01885.1"/>
    </source>
</evidence>
<keyword evidence="2" id="KW-0472">Membrane</keyword>
<feature type="transmembrane region" description="Helical" evidence="2">
    <location>
        <begin position="118"/>
        <end position="136"/>
    </location>
</feature>